<dbReference type="GO" id="GO:0005829">
    <property type="term" value="C:cytosol"/>
    <property type="evidence" value="ECO:0007669"/>
    <property type="project" value="TreeGrafter"/>
</dbReference>
<dbReference type="CDD" id="cd02209">
    <property type="entry name" value="cupin_XRE_C"/>
    <property type="match status" value="1"/>
</dbReference>
<dbReference type="GO" id="GO:0003677">
    <property type="term" value="F:DNA binding"/>
    <property type="evidence" value="ECO:0007669"/>
    <property type="project" value="UniProtKB-KW"/>
</dbReference>
<dbReference type="InterPro" id="IPR050807">
    <property type="entry name" value="TransReg_Diox_bact_type"/>
</dbReference>
<dbReference type="PROSITE" id="PS50943">
    <property type="entry name" value="HTH_CROC1"/>
    <property type="match status" value="1"/>
</dbReference>
<sequence>MRELALETGVSQPFLSQVERGVSAPSMSTVYRLAAALGVVPGDLLPTLPVEPVTVVRADEGQYLPVAEQEGAAVGRIVMSQSDRALEVIEYRIEPGQYLEEWFESEGEMALYLVAGTLDVELDGVGVWRLGARDLIHHQGAVRHRWLLTDDHPVELVLMVSRPVK</sequence>
<gene>
    <name evidence="2" type="ORF">FNL38_102715</name>
</gene>
<dbReference type="GO" id="GO:0003700">
    <property type="term" value="F:DNA-binding transcription factor activity"/>
    <property type="evidence" value="ECO:0007669"/>
    <property type="project" value="TreeGrafter"/>
</dbReference>
<dbReference type="PANTHER" id="PTHR46797">
    <property type="entry name" value="HTH-TYPE TRANSCRIPTIONAL REGULATOR"/>
    <property type="match status" value="1"/>
</dbReference>
<dbReference type="AlphaFoldDB" id="A0A652YU17"/>
<protein>
    <submittedName>
        <fullName evidence="2">XRE family transcriptional regulator</fullName>
    </submittedName>
</protein>
<evidence type="ECO:0000313" key="2">
    <source>
        <dbReference type="EMBL" id="TYQ06573.1"/>
    </source>
</evidence>
<dbReference type="InterPro" id="IPR011051">
    <property type="entry name" value="RmlC_Cupin_sf"/>
</dbReference>
<dbReference type="SUPFAM" id="SSF51182">
    <property type="entry name" value="RmlC-like cupins"/>
    <property type="match status" value="1"/>
</dbReference>
<dbReference type="InterPro" id="IPR001387">
    <property type="entry name" value="Cro/C1-type_HTH"/>
</dbReference>
<dbReference type="CDD" id="cd00093">
    <property type="entry name" value="HTH_XRE"/>
    <property type="match status" value="1"/>
</dbReference>
<organism evidence="2">
    <name type="scientific">Nocardia globerula</name>
    <dbReference type="NCBI Taxonomy" id="1818"/>
    <lineage>
        <taxon>Bacteria</taxon>
        <taxon>Bacillati</taxon>
        <taxon>Actinomycetota</taxon>
        <taxon>Actinomycetes</taxon>
        <taxon>Mycobacteriales</taxon>
        <taxon>Nocardiaceae</taxon>
        <taxon>Nocardia</taxon>
    </lineage>
</organism>
<name>A0A652YU17_NOCGL</name>
<dbReference type="Pfam" id="PF01381">
    <property type="entry name" value="HTH_3"/>
    <property type="match status" value="1"/>
</dbReference>
<dbReference type="SUPFAM" id="SSF47413">
    <property type="entry name" value="lambda repressor-like DNA-binding domains"/>
    <property type="match status" value="1"/>
</dbReference>
<evidence type="ECO:0000256" key="1">
    <source>
        <dbReference type="ARBA" id="ARBA00023125"/>
    </source>
</evidence>
<reference evidence="2" key="1">
    <citation type="submission" date="2019-07" db="EMBL/GenBank/DDBJ databases">
        <title>Genomic Encyclopedia of Type Strains, Phase IV (KMG-IV): sequencing the most valuable type-strain genomes for metagenomic binning, comparative biology and taxonomic classification.</title>
        <authorList>
            <person name="Goeker M."/>
        </authorList>
    </citation>
    <scope>NUCLEOTIDE SEQUENCE</scope>
    <source>
        <strain evidence="2">DSM 44596</strain>
    </source>
</reference>
<accession>A0A652YU17</accession>
<dbReference type="InterPro" id="IPR010982">
    <property type="entry name" value="Lambda_DNA-bd_dom_sf"/>
</dbReference>
<dbReference type="Gene3D" id="2.60.120.10">
    <property type="entry name" value="Jelly Rolls"/>
    <property type="match status" value="1"/>
</dbReference>
<dbReference type="EMBL" id="VNIQ01000002">
    <property type="protein sequence ID" value="TYQ06573.1"/>
    <property type="molecule type" value="Genomic_DNA"/>
</dbReference>
<dbReference type="PANTHER" id="PTHR46797:SF1">
    <property type="entry name" value="METHYLPHOSPHONATE SYNTHASE"/>
    <property type="match status" value="1"/>
</dbReference>
<dbReference type="Gene3D" id="1.10.260.40">
    <property type="entry name" value="lambda repressor-like DNA-binding domains"/>
    <property type="match status" value="1"/>
</dbReference>
<comment type="caution">
    <text evidence="2">The sequence shown here is derived from an EMBL/GenBank/DDBJ whole genome shotgun (WGS) entry which is preliminary data.</text>
</comment>
<dbReference type="InterPro" id="IPR014710">
    <property type="entry name" value="RmlC-like_jellyroll"/>
</dbReference>
<keyword evidence="1" id="KW-0238">DNA-binding</keyword>
<proteinExistence type="predicted"/>